<comment type="caution">
    <text evidence="1">The sequence shown here is derived from an EMBL/GenBank/DDBJ whole genome shotgun (WGS) entry which is preliminary data.</text>
</comment>
<sequence length="139" mass="16981">MLNPISFRHRFQITIRIFKQWQHPGRANHLRSTYRTSRHAIKRKIVPHPSFARITRTFPDCRIRLWNLFQRFFAIIHDFYPLCYGKTSDPTLFHRSHYLAEVLSRPDFCLDNYWADFHYNCSKKRSCLYHYNMLKAAML</sequence>
<keyword evidence="4" id="KW-1185">Reference proteome</keyword>
<dbReference type="Proteomes" id="UP000247078">
    <property type="component" value="Unassembled WGS sequence"/>
</dbReference>
<evidence type="ECO:0000313" key="4">
    <source>
        <dbReference type="Proteomes" id="UP000248827"/>
    </source>
</evidence>
<organism evidence="1 3">
    <name type="scientific">Paenibacillus pabuli</name>
    <dbReference type="NCBI Taxonomy" id="1472"/>
    <lineage>
        <taxon>Bacteria</taxon>
        <taxon>Bacillati</taxon>
        <taxon>Bacillota</taxon>
        <taxon>Bacilli</taxon>
        <taxon>Bacillales</taxon>
        <taxon>Paenibacillaceae</taxon>
        <taxon>Paenibacillus</taxon>
    </lineage>
</organism>
<protein>
    <submittedName>
        <fullName evidence="1">Uncharacterized protein</fullName>
    </submittedName>
</protein>
<gene>
    <name evidence="2" type="ORF">DET54_12810</name>
    <name evidence="1" type="ORF">DET56_12511</name>
</gene>
<dbReference type="Proteomes" id="UP000248827">
    <property type="component" value="Unassembled WGS sequence"/>
</dbReference>
<dbReference type="AlphaFoldDB" id="A0A855XN10"/>
<dbReference type="EMBL" id="QGTZ01000025">
    <property type="protein sequence ID" value="PWW32621.1"/>
    <property type="molecule type" value="Genomic_DNA"/>
</dbReference>
<accession>A0A855XN10</accession>
<reference evidence="1 3" key="1">
    <citation type="submission" date="2018-05" db="EMBL/GenBank/DDBJ databases">
        <title>Freshwater and sediment microbial communities from various areas in North America, analyzing microbe dynamics in response to fracking.</title>
        <authorList>
            <person name="Lamendella R."/>
        </authorList>
    </citation>
    <scope>NUCLEOTIDE SEQUENCE [LARGE SCALE GENOMIC DNA]</scope>
    <source>
        <strain evidence="1 3">DB-3</strain>
        <strain evidence="2 4">NG-13</strain>
    </source>
</reference>
<name>A0A855XN10_9BACL</name>
<dbReference type="EMBL" id="QLLI01000028">
    <property type="protein sequence ID" value="RAI83884.1"/>
    <property type="molecule type" value="Genomic_DNA"/>
</dbReference>
<proteinExistence type="predicted"/>
<evidence type="ECO:0000313" key="3">
    <source>
        <dbReference type="Proteomes" id="UP000247078"/>
    </source>
</evidence>
<evidence type="ECO:0000313" key="2">
    <source>
        <dbReference type="EMBL" id="RAI83884.1"/>
    </source>
</evidence>
<evidence type="ECO:0000313" key="1">
    <source>
        <dbReference type="EMBL" id="PWW32621.1"/>
    </source>
</evidence>